<dbReference type="Proteomes" id="UP000307720">
    <property type="component" value="Unassembled WGS sequence"/>
</dbReference>
<keyword evidence="2" id="KW-1185">Reference proteome</keyword>
<dbReference type="EMBL" id="SRZB01000008">
    <property type="protein sequence ID" value="TGX99401.1"/>
    <property type="molecule type" value="Genomic_DNA"/>
</dbReference>
<sequence length="353" mass="39351">MTDKAKKILGITGITLAVYLSMKYLLPAVAPFLIAFLLARWIYPLADRMEKKMPVNKGLITLGILLAGTAAVLAAGWFLGTRICEQIRGVVAHLEYYKTQVNEIAWSCCRQVESAFGVDGGEVMLFLEQNMDRAQEHIQNYAVPGLVQYSIEYVIGFLKILGIFFLIFVAVLLIIKDYDAIRDKLQGCRGYQRMVNIFERLWKLGGAYLKAQMIIMLVVTVICVAGLWMLGNPYALLAGILIGILDVLPFIGTGTIFIPWALLCVLRSDFFHAAAYFTLFLVANTTREYLEPKLLGDKMGMYPIVIALVVYAGLYIFGVSGVILGPVSLLIVLECVRELWGETQQGEKSKRPE</sequence>
<gene>
    <name evidence="1" type="ORF">E5357_06005</name>
</gene>
<organism evidence="1 2">
    <name type="scientific">Hominisplanchenecus murintestinalis</name>
    <dbReference type="NCBI Taxonomy" id="2941517"/>
    <lineage>
        <taxon>Bacteria</taxon>
        <taxon>Bacillati</taxon>
        <taxon>Bacillota</taxon>
        <taxon>Clostridia</taxon>
        <taxon>Lachnospirales</taxon>
        <taxon>Lachnospiraceae</taxon>
        <taxon>Hominisplanchenecus</taxon>
    </lineage>
</organism>
<evidence type="ECO:0000313" key="1">
    <source>
        <dbReference type="EMBL" id="TGX99401.1"/>
    </source>
</evidence>
<evidence type="ECO:0000313" key="2">
    <source>
        <dbReference type="Proteomes" id="UP000307720"/>
    </source>
</evidence>
<protein>
    <submittedName>
        <fullName evidence="1">AI-2E family transporter</fullName>
    </submittedName>
</protein>
<reference evidence="1" key="1">
    <citation type="submission" date="2019-04" db="EMBL/GenBank/DDBJ databases">
        <title>Microbes associate with the intestines of laboratory mice.</title>
        <authorList>
            <person name="Navarre W."/>
            <person name="Wong E."/>
            <person name="Huang K."/>
            <person name="Tropini C."/>
            <person name="Ng K."/>
            <person name="Yu B."/>
        </authorList>
    </citation>
    <scope>NUCLEOTIDE SEQUENCE</scope>
    <source>
        <strain evidence="1">NM72_1-8</strain>
    </source>
</reference>
<accession>A0AC61R116</accession>
<comment type="caution">
    <text evidence="1">The sequence shown here is derived from an EMBL/GenBank/DDBJ whole genome shotgun (WGS) entry which is preliminary data.</text>
</comment>
<proteinExistence type="predicted"/>
<name>A0AC61R116_9FIRM</name>